<dbReference type="InterPro" id="IPR041715">
    <property type="entry name" value="HisRS-like_core"/>
</dbReference>
<keyword evidence="3" id="KW-0648">Protein biosynthesis</keyword>
<feature type="binding site" evidence="4">
    <location>
        <begin position="80"/>
        <end position="82"/>
    </location>
    <ligand>
        <name>L-histidine</name>
        <dbReference type="ChEBI" id="CHEBI:57595"/>
    </ligand>
</feature>
<keyword evidence="3" id="KW-0547">Nucleotide-binding</keyword>
<sequence length="448" mass="52101">MLNKVKGTKDYEPIEFQVKQIIYETFWRTAKKFGYVMIETPILESSNLFKRSVGDDSDIVNKEMYEFKDKGDRDICLRPEGTASFVRALIENKWYANYDKFAYFGPMFRYEQPQKGRYRQFYQAGFEFVAEKNYVKDAELIFAAYFLLLGLNIESKLIINCIGDKETRKNYEKALKEYLLPYKDQLNQISQQRLEKGGVLRILDDKMDSKHKFIKNAPKIKDFLSPESKEYFKKLTEYLEILCVDFEISNELVRGLDYYDEIVFEFVSTSKNTGSQGTIIGGGRYNNLIKELDGPELSSIGFALGVDRLISIFKENILNAYEIENSLNNHLIYLAASHSEESALLLNKLANLFLRFVFDSIKVEFKVLKPKKVYEKAKKYNAEILISDDIVNGTEMLMVKHLPTNDSIHVTKTTESFIDIIRFMADKQVENVDPDEIEELIEGVFENE</sequence>
<feature type="binding site" evidence="4">
    <location>
        <begin position="258"/>
        <end position="259"/>
    </location>
    <ligand>
        <name>L-histidine</name>
        <dbReference type="ChEBI" id="CHEBI:57595"/>
    </ligand>
</feature>
<dbReference type="GO" id="GO:0004821">
    <property type="term" value="F:histidine-tRNA ligase activity"/>
    <property type="evidence" value="ECO:0007669"/>
    <property type="project" value="UniProtKB-UniRule"/>
</dbReference>
<dbReference type="InterPro" id="IPR015807">
    <property type="entry name" value="His-tRNA-ligase"/>
</dbReference>
<evidence type="ECO:0000256" key="2">
    <source>
        <dbReference type="ARBA" id="ARBA00022840"/>
    </source>
</evidence>
<dbReference type="PANTHER" id="PTHR43707:SF1">
    <property type="entry name" value="HISTIDINE--TRNA LIGASE, MITOCHONDRIAL-RELATED"/>
    <property type="match status" value="1"/>
</dbReference>
<dbReference type="InterPro" id="IPR004516">
    <property type="entry name" value="HisRS/HisZ"/>
</dbReference>
<dbReference type="InterPro" id="IPR045864">
    <property type="entry name" value="aa-tRNA-synth_II/BPL/LPL"/>
</dbReference>
<keyword evidence="3" id="KW-0963">Cytoplasm</keyword>
<dbReference type="GO" id="GO:0005737">
    <property type="term" value="C:cytoplasm"/>
    <property type="evidence" value="ECO:0007669"/>
    <property type="project" value="UniProtKB-SubCell"/>
</dbReference>
<reference evidence="6 7" key="1">
    <citation type="submission" date="2019-01" db="EMBL/GenBank/DDBJ databases">
        <authorList>
            <consortium name="Pathogen Informatics"/>
        </authorList>
    </citation>
    <scope>NUCLEOTIDE SEQUENCE [LARGE SCALE GENOMIC DNA]</scope>
    <source>
        <strain evidence="6 7">NCTC10186</strain>
    </source>
</reference>
<dbReference type="SUPFAM" id="SSF55681">
    <property type="entry name" value="Class II aaRS and biotin synthetases"/>
    <property type="match status" value="1"/>
</dbReference>
<keyword evidence="3 6" id="KW-0436">Ligase</keyword>
<protein>
    <recommendedName>
        <fullName evidence="3">Histidine--tRNA ligase</fullName>
        <ecNumber evidence="3">6.1.1.21</ecNumber>
    </recommendedName>
    <alternativeName>
        <fullName evidence="3">Histidyl-tRNA synthetase</fullName>
        <shortName evidence="3">HisRS</shortName>
    </alternativeName>
</protein>
<keyword evidence="2 3" id="KW-0067">ATP-binding</keyword>
<evidence type="ECO:0000256" key="4">
    <source>
        <dbReference type="PIRSR" id="PIRSR001549-1"/>
    </source>
</evidence>
<dbReference type="Pfam" id="PF13393">
    <property type="entry name" value="tRNA-synt_His"/>
    <property type="match status" value="1"/>
</dbReference>
<dbReference type="EC" id="6.1.1.21" evidence="3"/>
<dbReference type="InterPro" id="IPR006195">
    <property type="entry name" value="aa-tRNA-synth_II"/>
</dbReference>
<organism evidence="6 7">
    <name type="scientific">Mycoplasmopsis gallopavonis</name>
    <dbReference type="NCBI Taxonomy" id="76629"/>
    <lineage>
        <taxon>Bacteria</taxon>
        <taxon>Bacillati</taxon>
        <taxon>Mycoplasmatota</taxon>
        <taxon>Mycoplasmoidales</taxon>
        <taxon>Metamycoplasmataceae</taxon>
        <taxon>Mycoplasmopsis</taxon>
    </lineage>
</organism>
<comment type="subcellular location">
    <subcellularLocation>
        <location evidence="3">Cytoplasm</location>
    </subcellularLocation>
</comment>
<feature type="binding site" evidence="4">
    <location>
        <position position="123"/>
    </location>
    <ligand>
        <name>L-histidine</name>
        <dbReference type="ChEBI" id="CHEBI:57595"/>
    </ligand>
</feature>
<feature type="binding site" evidence="4">
    <location>
        <position position="109"/>
    </location>
    <ligand>
        <name>L-histidine</name>
        <dbReference type="ChEBI" id="CHEBI:57595"/>
    </ligand>
</feature>
<dbReference type="PIRSF" id="PIRSF001549">
    <property type="entry name" value="His-tRNA_synth"/>
    <property type="match status" value="1"/>
</dbReference>
<feature type="binding site" evidence="4">
    <location>
        <position position="127"/>
    </location>
    <ligand>
        <name>L-histidine</name>
        <dbReference type="ChEBI" id="CHEBI:57595"/>
    </ligand>
</feature>
<dbReference type="NCBIfam" id="TIGR00442">
    <property type="entry name" value="hisS"/>
    <property type="match status" value="1"/>
</dbReference>
<keyword evidence="7" id="KW-1185">Reference proteome</keyword>
<dbReference type="AlphaFoldDB" id="A0A449AYZ0"/>
<dbReference type="CDD" id="cd00773">
    <property type="entry name" value="HisRS-like_core"/>
    <property type="match status" value="1"/>
</dbReference>
<name>A0A449AYZ0_9BACT</name>
<proteinExistence type="inferred from homology"/>
<keyword evidence="3 6" id="KW-0030">Aminoacyl-tRNA synthetase</keyword>
<evidence type="ECO:0000313" key="7">
    <source>
        <dbReference type="Proteomes" id="UP000289862"/>
    </source>
</evidence>
<dbReference type="OrthoDB" id="9800814at2"/>
<dbReference type="GO" id="GO:0005524">
    <property type="term" value="F:ATP binding"/>
    <property type="evidence" value="ECO:0007669"/>
    <property type="project" value="UniProtKB-UniRule"/>
</dbReference>
<dbReference type="PROSITE" id="PS50862">
    <property type="entry name" value="AA_TRNA_LIGASE_II"/>
    <property type="match status" value="1"/>
</dbReference>
<evidence type="ECO:0000259" key="5">
    <source>
        <dbReference type="PROSITE" id="PS50862"/>
    </source>
</evidence>
<accession>A0A449AYZ0</accession>
<dbReference type="PANTHER" id="PTHR43707">
    <property type="entry name" value="HISTIDYL-TRNA SYNTHETASE"/>
    <property type="match status" value="1"/>
</dbReference>
<dbReference type="Proteomes" id="UP000289862">
    <property type="component" value="Chromosome"/>
</dbReference>
<dbReference type="KEGG" id="mgal:NCTC10186_00213"/>
<evidence type="ECO:0000256" key="3">
    <source>
        <dbReference type="HAMAP-Rule" id="MF_00127"/>
    </source>
</evidence>
<dbReference type="GO" id="GO:0006427">
    <property type="term" value="P:histidyl-tRNA aminoacylation"/>
    <property type="evidence" value="ECO:0007669"/>
    <property type="project" value="UniProtKB-UniRule"/>
</dbReference>
<dbReference type="EMBL" id="LR215031">
    <property type="protein sequence ID" value="VEU72743.1"/>
    <property type="molecule type" value="Genomic_DNA"/>
</dbReference>
<feature type="binding site" evidence="4">
    <location>
        <position position="254"/>
    </location>
    <ligand>
        <name>L-histidine</name>
        <dbReference type="ChEBI" id="CHEBI:57595"/>
    </ligand>
</feature>
<dbReference type="Gene3D" id="3.30.930.10">
    <property type="entry name" value="Bira Bifunctional Protein, Domain 2"/>
    <property type="match status" value="1"/>
</dbReference>
<feature type="domain" description="Aminoacyl-transfer RNA synthetases class-II family profile" evidence="5">
    <location>
        <begin position="1"/>
        <end position="313"/>
    </location>
</feature>
<comment type="catalytic activity">
    <reaction evidence="3">
        <text>tRNA(His) + L-histidine + ATP = L-histidyl-tRNA(His) + AMP + diphosphate + H(+)</text>
        <dbReference type="Rhea" id="RHEA:17313"/>
        <dbReference type="Rhea" id="RHEA-COMP:9665"/>
        <dbReference type="Rhea" id="RHEA-COMP:9689"/>
        <dbReference type="ChEBI" id="CHEBI:15378"/>
        <dbReference type="ChEBI" id="CHEBI:30616"/>
        <dbReference type="ChEBI" id="CHEBI:33019"/>
        <dbReference type="ChEBI" id="CHEBI:57595"/>
        <dbReference type="ChEBI" id="CHEBI:78442"/>
        <dbReference type="ChEBI" id="CHEBI:78527"/>
        <dbReference type="ChEBI" id="CHEBI:456215"/>
        <dbReference type="EC" id="6.1.1.21"/>
    </reaction>
</comment>
<gene>
    <name evidence="3 6" type="primary">hisS</name>
    <name evidence="6" type="ORF">NCTC10186_00213</name>
</gene>
<dbReference type="HAMAP" id="MF_00127">
    <property type="entry name" value="His_tRNA_synth"/>
    <property type="match status" value="1"/>
</dbReference>
<evidence type="ECO:0000256" key="1">
    <source>
        <dbReference type="ARBA" id="ARBA00008226"/>
    </source>
</evidence>
<dbReference type="RefSeq" id="WP_119571840.1">
    <property type="nucleotide sequence ID" value="NZ_LR215031.1"/>
</dbReference>
<comment type="subunit">
    <text evidence="3">Homodimer.</text>
</comment>
<comment type="similarity">
    <text evidence="1 3">Belongs to the class-II aminoacyl-tRNA synthetase family.</text>
</comment>
<evidence type="ECO:0000313" key="6">
    <source>
        <dbReference type="EMBL" id="VEU72743.1"/>
    </source>
</evidence>